<protein>
    <submittedName>
        <fullName evidence="1">DUF3783 domain-containing protein</fullName>
    </submittedName>
</protein>
<name>A0A9D2LW40_9FIRM</name>
<gene>
    <name evidence="1" type="ORF">H9942_00885</name>
</gene>
<proteinExistence type="predicted"/>
<evidence type="ECO:0000313" key="2">
    <source>
        <dbReference type="Proteomes" id="UP000824214"/>
    </source>
</evidence>
<dbReference type="EMBL" id="DWXZ01000012">
    <property type="protein sequence ID" value="HJB36607.1"/>
    <property type="molecule type" value="Genomic_DNA"/>
</dbReference>
<dbReference type="InterPro" id="IPR016621">
    <property type="entry name" value="UCP014543"/>
</dbReference>
<dbReference type="AlphaFoldDB" id="A0A9D2LW40"/>
<dbReference type="Pfam" id="PF12646">
    <property type="entry name" value="DUF3783"/>
    <property type="match status" value="1"/>
</dbReference>
<sequence length="131" mass="14582">MIPTVLLFNVDADKGRRIKALCLSLKLRARSVPVEDFPQSLDALLGLAPREENPQPVEPFPQEMLVMAGLSPHQMNQLLQGFRRKKIPPVQLKAVLTASNGSWNAAKLCQELSLEHQAMLRGERLHQEGAP</sequence>
<organism evidence="1 2">
    <name type="scientific">Candidatus Acutalibacter ornithocaccae</name>
    <dbReference type="NCBI Taxonomy" id="2838416"/>
    <lineage>
        <taxon>Bacteria</taxon>
        <taxon>Bacillati</taxon>
        <taxon>Bacillota</taxon>
        <taxon>Clostridia</taxon>
        <taxon>Eubacteriales</taxon>
        <taxon>Acutalibacteraceae</taxon>
        <taxon>Acutalibacter</taxon>
    </lineage>
</organism>
<accession>A0A9D2LW40</accession>
<comment type="caution">
    <text evidence="1">The sequence shown here is derived from an EMBL/GenBank/DDBJ whole genome shotgun (WGS) entry which is preliminary data.</text>
</comment>
<reference evidence="1" key="1">
    <citation type="journal article" date="2021" name="PeerJ">
        <title>Extensive microbial diversity within the chicken gut microbiome revealed by metagenomics and culture.</title>
        <authorList>
            <person name="Gilroy R."/>
            <person name="Ravi A."/>
            <person name="Getino M."/>
            <person name="Pursley I."/>
            <person name="Horton D.L."/>
            <person name="Alikhan N.F."/>
            <person name="Baker D."/>
            <person name="Gharbi K."/>
            <person name="Hall N."/>
            <person name="Watson M."/>
            <person name="Adriaenssens E.M."/>
            <person name="Foster-Nyarko E."/>
            <person name="Jarju S."/>
            <person name="Secka A."/>
            <person name="Antonio M."/>
            <person name="Oren A."/>
            <person name="Chaudhuri R.R."/>
            <person name="La Ragione R."/>
            <person name="Hildebrand F."/>
            <person name="Pallen M.J."/>
        </authorList>
    </citation>
    <scope>NUCLEOTIDE SEQUENCE</scope>
    <source>
        <strain evidence="1">ChiBcolR8-3208</strain>
    </source>
</reference>
<evidence type="ECO:0000313" key="1">
    <source>
        <dbReference type="EMBL" id="HJB36607.1"/>
    </source>
</evidence>
<reference evidence="1" key="2">
    <citation type="submission" date="2021-04" db="EMBL/GenBank/DDBJ databases">
        <authorList>
            <person name="Gilroy R."/>
        </authorList>
    </citation>
    <scope>NUCLEOTIDE SEQUENCE</scope>
    <source>
        <strain evidence="1">ChiBcolR8-3208</strain>
    </source>
</reference>
<dbReference type="Proteomes" id="UP000824214">
    <property type="component" value="Unassembled WGS sequence"/>
</dbReference>